<dbReference type="AlphaFoldDB" id="A0A397JWH5"/>
<dbReference type="Proteomes" id="UP000266861">
    <property type="component" value="Unassembled WGS sequence"/>
</dbReference>
<keyword evidence="3" id="KW-1185">Reference proteome</keyword>
<accession>A0A397JWH5</accession>
<proteinExistence type="predicted"/>
<reference evidence="2 3" key="1">
    <citation type="submission" date="2018-08" db="EMBL/GenBank/DDBJ databases">
        <title>Genome and evolution of the arbuscular mycorrhizal fungus Diversispora epigaea (formerly Glomus versiforme) and its bacterial endosymbionts.</title>
        <authorList>
            <person name="Sun X."/>
            <person name="Fei Z."/>
            <person name="Harrison M."/>
        </authorList>
    </citation>
    <scope>NUCLEOTIDE SEQUENCE [LARGE SCALE GENOMIC DNA]</scope>
    <source>
        <strain evidence="2 3">IT104</strain>
    </source>
</reference>
<evidence type="ECO:0000313" key="2">
    <source>
        <dbReference type="EMBL" id="RHZ89614.1"/>
    </source>
</evidence>
<dbReference type="EMBL" id="PQFF01000011">
    <property type="protein sequence ID" value="RHZ89614.1"/>
    <property type="molecule type" value="Genomic_DNA"/>
</dbReference>
<gene>
    <name evidence="2" type="ORF">Glove_13g177</name>
</gene>
<name>A0A397JWH5_9GLOM</name>
<feature type="region of interest" description="Disordered" evidence="1">
    <location>
        <begin position="80"/>
        <end position="106"/>
    </location>
</feature>
<protein>
    <submittedName>
        <fullName evidence="2">Uncharacterized protein</fullName>
    </submittedName>
</protein>
<feature type="compositionally biased region" description="Polar residues" evidence="1">
    <location>
        <begin position="84"/>
        <end position="93"/>
    </location>
</feature>
<sequence length="229" mass="25859">MRMQCSSNVRSFTVTTNKRKLSSLHEITPKSFIPLIASHAKLPRQLIVFAFLFKNSGQEFTFYIFEDSLADASKIRHKKKTDLKSFQPSSTAKSPLKSPRQQSGEEEHAMLPSIHVAMMEKSPRQQSGEEEHAMLPSIHVAMMEVDKGSDRSSDQNNNQVVIEVVIEIKIEVVIGAVIEVEVEITVDVFVQTFGNGKKTFGLQKMILVYLFLKSILSRLQITVFDLFPS</sequence>
<evidence type="ECO:0000313" key="3">
    <source>
        <dbReference type="Proteomes" id="UP000266861"/>
    </source>
</evidence>
<comment type="caution">
    <text evidence="2">The sequence shown here is derived from an EMBL/GenBank/DDBJ whole genome shotgun (WGS) entry which is preliminary data.</text>
</comment>
<evidence type="ECO:0000256" key="1">
    <source>
        <dbReference type="SAM" id="MobiDB-lite"/>
    </source>
</evidence>
<organism evidence="2 3">
    <name type="scientific">Diversispora epigaea</name>
    <dbReference type="NCBI Taxonomy" id="1348612"/>
    <lineage>
        <taxon>Eukaryota</taxon>
        <taxon>Fungi</taxon>
        <taxon>Fungi incertae sedis</taxon>
        <taxon>Mucoromycota</taxon>
        <taxon>Glomeromycotina</taxon>
        <taxon>Glomeromycetes</taxon>
        <taxon>Diversisporales</taxon>
        <taxon>Diversisporaceae</taxon>
        <taxon>Diversispora</taxon>
    </lineage>
</organism>